<dbReference type="EC" id="2.1.1.222" evidence="1"/>
<dbReference type="GO" id="GO:0032259">
    <property type="term" value="P:methylation"/>
    <property type="evidence" value="ECO:0007669"/>
    <property type="project" value="UniProtKB-KW"/>
</dbReference>
<dbReference type="EMBL" id="JBHLYQ010000024">
    <property type="protein sequence ID" value="MFC0081289.1"/>
    <property type="molecule type" value="Genomic_DNA"/>
</dbReference>
<keyword evidence="2" id="KW-1185">Reference proteome</keyword>
<dbReference type="EC" id="2.1.1.64" evidence="1"/>
<accession>A0ABV6C0T0</accession>
<protein>
    <submittedName>
        <fullName evidence="1">Class I SAM-dependent methyltransferase</fullName>
        <ecNumber evidence="1">2.1.1.222</ecNumber>
        <ecNumber evidence="1">2.1.1.64</ecNumber>
    </submittedName>
</protein>
<dbReference type="GO" id="GO:0102208">
    <property type="term" value="F:2-polyprenyl-6-hydroxyphenol methylase activity"/>
    <property type="evidence" value="ECO:0007669"/>
    <property type="project" value="UniProtKB-EC"/>
</dbReference>
<sequence length="206" mass="22953">MSLSIEHCDFLEQDVDRIYRQLSHVFEGGRADRLAYYEHFSTFFDAGDVVLDLGCGDGIFLETLAKKGISAFGVDRDPDRALCVDSKNANIVVGDLLTCNIPVAGINALSLIHVIEHFQPDQIIRRICQLQREFDIRKILIVTPNIGDARVIENFWLDITHVRPYPRALLVALLQAVGFNDVKSGYGNTGLDTLAFGSTQMVTLVE</sequence>
<dbReference type="CDD" id="cd02440">
    <property type="entry name" value="AdoMet_MTases"/>
    <property type="match status" value="1"/>
</dbReference>
<reference evidence="1 2" key="1">
    <citation type="submission" date="2024-09" db="EMBL/GenBank/DDBJ databases">
        <authorList>
            <person name="Sun Q."/>
            <person name="Mori K."/>
        </authorList>
    </citation>
    <scope>NUCLEOTIDE SEQUENCE [LARGE SCALE GENOMIC DNA]</scope>
    <source>
        <strain evidence="1 2">JCM 15389</strain>
    </source>
</reference>
<dbReference type="Gene3D" id="3.40.50.150">
    <property type="entry name" value="Vaccinia Virus protein VP39"/>
    <property type="match status" value="1"/>
</dbReference>
<dbReference type="InterPro" id="IPR029063">
    <property type="entry name" value="SAM-dependent_MTases_sf"/>
</dbReference>
<keyword evidence="1" id="KW-0808">Transferase</keyword>
<evidence type="ECO:0000313" key="1">
    <source>
        <dbReference type="EMBL" id="MFC0081289.1"/>
    </source>
</evidence>
<dbReference type="GO" id="GO:0061542">
    <property type="term" value="F:3-demethylubiquinol 3-O-methyltransferase activity"/>
    <property type="evidence" value="ECO:0007669"/>
    <property type="project" value="UniProtKB-EC"/>
</dbReference>
<evidence type="ECO:0000313" key="2">
    <source>
        <dbReference type="Proteomes" id="UP001589788"/>
    </source>
</evidence>
<name>A0ABV6C0T0_9ACTN</name>
<dbReference type="Pfam" id="PF13489">
    <property type="entry name" value="Methyltransf_23"/>
    <property type="match status" value="1"/>
</dbReference>
<dbReference type="Proteomes" id="UP001589788">
    <property type="component" value="Unassembled WGS sequence"/>
</dbReference>
<organism evidence="1 2">
    <name type="scientific">Aciditerrimonas ferrireducens</name>
    <dbReference type="NCBI Taxonomy" id="667306"/>
    <lineage>
        <taxon>Bacteria</taxon>
        <taxon>Bacillati</taxon>
        <taxon>Actinomycetota</taxon>
        <taxon>Acidimicrobiia</taxon>
        <taxon>Acidimicrobiales</taxon>
        <taxon>Acidimicrobiaceae</taxon>
        <taxon>Aciditerrimonas</taxon>
    </lineage>
</organism>
<dbReference type="SUPFAM" id="SSF53335">
    <property type="entry name" value="S-adenosyl-L-methionine-dependent methyltransferases"/>
    <property type="match status" value="1"/>
</dbReference>
<comment type="caution">
    <text evidence="1">The sequence shown here is derived from an EMBL/GenBank/DDBJ whole genome shotgun (WGS) entry which is preliminary data.</text>
</comment>
<gene>
    <name evidence="1" type="ORF">ACFFRE_03825</name>
</gene>
<proteinExistence type="predicted"/>
<dbReference type="RefSeq" id="WP_248108309.1">
    <property type="nucleotide sequence ID" value="NZ_JAKHEX010000015.1"/>
</dbReference>
<keyword evidence="1" id="KW-0489">Methyltransferase</keyword>